<feature type="signal peptide" evidence="1">
    <location>
        <begin position="1"/>
        <end position="17"/>
    </location>
</feature>
<organism evidence="2 3">
    <name type="scientific">Marinoscillum luteum</name>
    <dbReference type="NCBI Taxonomy" id="861051"/>
    <lineage>
        <taxon>Bacteria</taxon>
        <taxon>Pseudomonadati</taxon>
        <taxon>Bacteroidota</taxon>
        <taxon>Cytophagia</taxon>
        <taxon>Cytophagales</taxon>
        <taxon>Reichenbachiellaceae</taxon>
        <taxon>Marinoscillum</taxon>
    </lineage>
</organism>
<evidence type="ECO:0000256" key="1">
    <source>
        <dbReference type="SAM" id="SignalP"/>
    </source>
</evidence>
<feature type="chain" id="PRO_5046795202" evidence="1">
    <location>
        <begin position="18"/>
        <end position="331"/>
    </location>
</feature>
<dbReference type="EMBL" id="JBIPKE010000017">
    <property type="protein sequence ID" value="MFH6984128.1"/>
    <property type="molecule type" value="Genomic_DNA"/>
</dbReference>
<sequence length="331" mass="36033">MKWLIAILTLLTFSASAQFDQYQSLQTPFGARNAALGGKVVSLADGDLMQFVHNPAVLDSVARTDVAINFSPMFAGVYSFSGAYAAEFSKVGRLAFGVSYLDYGDFVETDPDGTVTGSFQAQDLVLTVGKSHRIGSFALGGNIKYASNGIAGYGSSLLLGDLGGVYRAPDTDFTVGLVFRNFGFVLADYTGSGANHVPFDVQISTSVKPTYMPFRFSISAYNLVRNDMYFSLDEGISKSKTIEIADRIFRHVNVGAEFIIHQNVQFLFGYSHLMHQELKVGEEAYGAGLSYGLALGIRQFQIRYSHATYHAAGGTDFFTIQSNLNSFKKIL</sequence>
<keyword evidence="1" id="KW-0732">Signal</keyword>
<keyword evidence="3" id="KW-1185">Reference proteome</keyword>
<reference evidence="2 3" key="1">
    <citation type="journal article" date="2013" name="Int. J. Syst. Evol. Microbiol.">
        <title>Marinoscillum luteum sp. nov., isolated from marine sediment.</title>
        <authorList>
            <person name="Cha I.T."/>
            <person name="Park S.J."/>
            <person name="Kim S.J."/>
            <person name="Kim J.G."/>
            <person name="Jung M.Y."/>
            <person name="Shin K.S."/>
            <person name="Kwon K.K."/>
            <person name="Yang S.H."/>
            <person name="Seo Y.S."/>
            <person name="Rhee S.K."/>
        </authorList>
    </citation>
    <scope>NUCLEOTIDE SEQUENCE [LARGE SCALE GENOMIC DNA]</scope>
    <source>
        <strain evidence="2 3">KCTC 23939</strain>
    </source>
</reference>
<comment type="caution">
    <text evidence="2">The sequence shown here is derived from an EMBL/GenBank/DDBJ whole genome shotgun (WGS) entry which is preliminary data.</text>
</comment>
<dbReference type="NCBIfam" id="NF033709">
    <property type="entry name" value="PorV_fam"/>
    <property type="match status" value="1"/>
</dbReference>
<dbReference type="NCBIfam" id="NF033711">
    <property type="entry name" value="T9SS_PorQ"/>
    <property type="match status" value="1"/>
</dbReference>
<protein>
    <submittedName>
        <fullName evidence="2">Type IX secretion system protein PorQ</fullName>
    </submittedName>
</protein>
<gene>
    <name evidence="2" type="primary">porQ</name>
    <name evidence="2" type="ORF">ACHKAR_11805</name>
</gene>
<proteinExistence type="predicted"/>
<accession>A0ABW7N948</accession>
<dbReference type="Proteomes" id="UP001610063">
    <property type="component" value="Unassembled WGS sequence"/>
</dbReference>
<evidence type="ECO:0000313" key="3">
    <source>
        <dbReference type="Proteomes" id="UP001610063"/>
    </source>
</evidence>
<dbReference type="RefSeq" id="WP_395417546.1">
    <property type="nucleotide sequence ID" value="NZ_JBIPKE010000017.1"/>
</dbReference>
<name>A0ABW7N948_9BACT</name>
<evidence type="ECO:0000313" key="2">
    <source>
        <dbReference type="EMBL" id="MFH6984128.1"/>
    </source>
</evidence>